<dbReference type="Proteomes" id="UP000828048">
    <property type="component" value="Chromosome 8"/>
</dbReference>
<accession>A0ACB7YGI9</accession>
<evidence type="ECO:0000313" key="2">
    <source>
        <dbReference type="Proteomes" id="UP000828048"/>
    </source>
</evidence>
<dbReference type="EMBL" id="CM037158">
    <property type="protein sequence ID" value="KAH7852526.1"/>
    <property type="molecule type" value="Genomic_DNA"/>
</dbReference>
<sequence length="243" mass="26947">MDCSGALAAQEVEKFSPPQEKYRENDEGKTLQDVLTEEGEKWMKDAASSYSIVAALVATLTFAASITMLGSIYIDNGLPIFVKAFVVSNMVALSFSVASLLMFLCMLGQKILCPLLWKLMFCGVLTLFTSAMTMIPALLIVLGHKKPCLVIPVIVLYYVTAPFFFVLLILFIVRMIKSTYYLDIFRKSSTPRQYTKGINSEAIIPKYLKSALHYLFALDLQQNSGGRRDDAAKSFGSKLSTAK</sequence>
<name>A0ACB7YGI9_9ERIC</name>
<organism evidence="1 2">
    <name type="scientific">Vaccinium darrowii</name>
    <dbReference type="NCBI Taxonomy" id="229202"/>
    <lineage>
        <taxon>Eukaryota</taxon>
        <taxon>Viridiplantae</taxon>
        <taxon>Streptophyta</taxon>
        <taxon>Embryophyta</taxon>
        <taxon>Tracheophyta</taxon>
        <taxon>Spermatophyta</taxon>
        <taxon>Magnoliopsida</taxon>
        <taxon>eudicotyledons</taxon>
        <taxon>Gunneridae</taxon>
        <taxon>Pentapetalae</taxon>
        <taxon>asterids</taxon>
        <taxon>Ericales</taxon>
        <taxon>Ericaceae</taxon>
        <taxon>Vaccinioideae</taxon>
        <taxon>Vaccinieae</taxon>
        <taxon>Vaccinium</taxon>
    </lineage>
</organism>
<protein>
    <submittedName>
        <fullName evidence="1">Uncharacterized protein</fullName>
    </submittedName>
</protein>
<comment type="caution">
    <text evidence="1">The sequence shown here is derived from an EMBL/GenBank/DDBJ whole genome shotgun (WGS) entry which is preliminary data.</text>
</comment>
<reference evidence="1 2" key="1">
    <citation type="journal article" date="2021" name="Hortic Res">
        <title>High-quality reference genome and annotation aids understanding of berry development for evergreen blueberry (Vaccinium darrowii).</title>
        <authorList>
            <person name="Yu J."/>
            <person name="Hulse-Kemp A.M."/>
            <person name="Babiker E."/>
            <person name="Staton M."/>
        </authorList>
    </citation>
    <scope>NUCLEOTIDE SEQUENCE [LARGE SCALE GENOMIC DNA]</scope>
    <source>
        <strain evidence="2">cv. NJ 8807/NJ 8810</strain>
        <tissue evidence="1">Young leaf</tissue>
    </source>
</reference>
<keyword evidence="2" id="KW-1185">Reference proteome</keyword>
<proteinExistence type="predicted"/>
<gene>
    <name evidence="1" type="ORF">Vadar_025998</name>
</gene>
<evidence type="ECO:0000313" key="1">
    <source>
        <dbReference type="EMBL" id="KAH7852526.1"/>
    </source>
</evidence>